<evidence type="ECO:0000256" key="5">
    <source>
        <dbReference type="RuleBase" id="RU000688"/>
    </source>
</evidence>
<dbReference type="PROSITE" id="PS50262">
    <property type="entry name" value="G_PROTEIN_RECEP_F1_2"/>
    <property type="match status" value="1"/>
</dbReference>
<evidence type="ECO:0000256" key="6">
    <source>
        <dbReference type="SAM" id="Phobius"/>
    </source>
</evidence>
<dbReference type="PRINTS" id="PR00237">
    <property type="entry name" value="GPCRRHODOPSN"/>
</dbReference>
<evidence type="ECO:0000256" key="4">
    <source>
        <dbReference type="ARBA" id="ARBA00023136"/>
    </source>
</evidence>
<proteinExistence type="inferred from homology"/>
<dbReference type="InterPro" id="IPR017452">
    <property type="entry name" value="GPCR_Rhodpsn_7TM"/>
</dbReference>
<feature type="transmembrane region" description="Helical" evidence="6">
    <location>
        <begin position="414"/>
        <end position="436"/>
    </location>
</feature>
<keyword evidence="2 5" id="KW-0812">Transmembrane</keyword>
<evidence type="ECO:0000313" key="9">
    <source>
        <dbReference type="Proteomes" id="UP001283361"/>
    </source>
</evidence>
<feature type="transmembrane region" description="Helical" evidence="6">
    <location>
        <begin position="364"/>
        <end position="387"/>
    </location>
</feature>
<dbReference type="SUPFAM" id="SSF81321">
    <property type="entry name" value="Family A G protein-coupled receptor-like"/>
    <property type="match status" value="1"/>
</dbReference>
<comment type="subcellular location">
    <subcellularLocation>
        <location evidence="1">Membrane</location>
    </subcellularLocation>
</comment>
<keyword evidence="5" id="KW-0675">Receptor</keyword>
<gene>
    <name evidence="8" type="ORF">RRG08_010996</name>
</gene>
<keyword evidence="5" id="KW-0297">G-protein coupled receptor</keyword>
<protein>
    <recommendedName>
        <fullName evidence="7">G-protein coupled receptors family 1 profile domain-containing protein</fullName>
    </recommendedName>
</protein>
<comment type="caution">
    <text evidence="8">The sequence shown here is derived from an EMBL/GenBank/DDBJ whole genome shotgun (WGS) entry which is preliminary data.</text>
</comment>
<evidence type="ECO:0000259" key="7">
    <source>
        <dbReference type="PROSITE" id="PS50262"/>
    </source>
</evidence>
<name>A0AAE0ZSG0_9GAST</name>
<dbReference type="GO" id="GO:0004930">
    <property type="term" value="F:G protein-coupled receptor activity"/>
    <property type="evidence" value="ECO:0007669"/>
    <property type="project" value="UniProtKB-KW"/>
</dbReference>
<feature type="transmembrane region" description="Helical" evidence="6">
    <location>
        <begin position="456"/>
        <end position="479"/>
    </location>
</feature>
<dbReference type="PANTHER" id="PTHR46641">
    <property type="entry name" value="FMRFAMIDE RECEPTOR-RELATED"/>
    <property type="match status" value="1"/>
</dbReference>
<keyword evidence="3 6" id="KW-1133">Transmembrane helix</keyword>
<evidence type="ECO:0000256" key="2">
    <source>
        <dbReference type="ARBA" id="ARBA00022692"/>
    </source>
</evidence>
<feature type="transmembrane region" description="Helical" evidence="6">
    <location>
        <begin position="251"/>
        <end position="271"/>
    </location>
</feature>
<dbReference type="EMBL" id="JAWDGP010003509">
    <property type="protein sequence ID" value="KAK3773787.1"/>
    <property type="molecule type" value="Genomic_DNA"/>
</dbReference>
<accession>A0AAE0ZSG0</accession>
<dbReference type="Proteomes" id="UP001283361">
    <property type="component" value="Unassembled WGS sequence"/>
</dbReference>
<feature type="transmembrane region" description="Helical" evidence="6">
    <location>
        <begin position="331"/>
        <end position="352"/>
    </location>
</feature>
<feature type="domain" description="G-protein coupled receptors family 1 profile" evidence="7">
    <location>
        <begin position="230"/>
        <end position="476"/>
    </location>
</feature>
<dbReference type="Gene3D" id="1.20.1070.10">
    <property type="entry name" value="Rhodopsin 7-helix transmembrane proteins"/>
    <property type="match status" value="1"/>
</dbReference>
<keyword evidence="4 6" id="KW-0472">Membrane</keyword>
<comment type="similarity">
    <text evidence="5">Belongs to the G-protein coupled receptor 1 family.</text>
</comment>
<keyword evidence="5" id="KW-0807">Transducer</keyword>
<dbReference type="GO" id="GO:0016020">
    <property type="term" value="C:membrane"/>
    <property type="evidence" value="ECO:0007669"/>
    <property type="project" value="UniProtKB-SubCell"/>
</dbReference>
<feature type="transmembrane region" description="Helical" evidence="6">
    <location>
        <begin position="219"/>
        <end position="239"/>
    </location>
</feature>
<reference evidence="8" key="1">
    <citation type="journal article" date="2023" name="G3 (Bethesda)">
        <title>A reference genome for the long-term kleptoplast-retaining sea slug Elysia crispata morphotype clarki.</title>
        <authorList>
            <person name="Eastman K.E."/>
            <person name="Pendleton A.L."/>
            <person name="Shaikh M.A."/>
            <person name="Suttiyut T."/>
            <person name="Ogas R."/>
            <person name="Tomko P."/>
            <person name="Gavelis G."/>
            <person name="Widhalm J.R."/>
            <person name="Wisecaver J.H."/>
        </authorList>
    </citation>
    <scope>NUCLEOTIDE SEQUENCE</scope>
    <source>
        <strain evidence="8">ECLA1</strain>
    </source>
</reference>
<dbReference type="InterPro" id="IPR052954">
    <property type="entry name" value="GPCR-Ligand_Int"/>
</dbReference>
<keyword evidence="9" id="KW-1185">Reference proteome</keyword>
<evidence type="ECO:0000256" key="1">
    <source>
        <dbReference type="ARBA" id="ARBA00004370"/>
    </source>
</evidence>
<dbReference type="PROSITE" id="PS00237">
    <property type="entry name" value="G_PROTEIN_RECEP_F1_1"/>
    <property type="match status" value="1"/>
</dbReference>
<organism evidence="8 9">
    <name type="scientific">Elysia crispata</name>
    <name type="common">lettuce slug</name>
    <dbReference type="NCBI Taxonomy" id="231223"/>
    <lineage>
        <taxon>Eukaryota</taxon>
        <taxon>Metazoa</taxon>
        <taxon>Spiralia</taxon>
        <taxon>Lophotrochozoa</taxon>
        <taxon>Mollusca</taxon>
        <taxon>Gastropoda</taxon>
        <taxon>Heterobranchia</taxon>
        <taxon>Euthyneura</taxon>
        <taxon>Panpulmonata</taxon>
        <taxon>Sacoglossa</taxon>
        <taxon>Placobranchoidea</taxon>
        <taxon>Plakobranchidae</taxon>
        <taxon>Elysia</taxon>
    </lineage>
</organism>
<evidence type="ECO:0000313" key="8">
    <source>
        <dbReference type="EMBL" id="KAK3773787.1"/>
    </source>
</evidence>
<dbReference type="InterPro" id="IPR000276">
    <property type="entry name" value="GPCR_Rhodpsn"/>
</dbReference>
<dbReference type="AlphaFoldDB" id="A0AAE0ZSG0"/>
<sequence length="509" mass="58223">MKSHMIQCRVRMNYKLYENVTTYPVAPSVQSASPFIVDAEQEAFNSFVYYSDEEDPHVFSSGSYLAQNGTSITRESPIDDQQMQITPKTMPNKRDLGVIASLVASSRLSTFDNAWNDELNLSSVEFNATSATYNSDVTHLFVNESERTNQAINEPVHTGESTLNPLGEDTEDSEIEGEIRYSNRTDHCAYYFTDRSCPWPTVEEMQQIDIVCEALEIQMDFIFCTSLVFGVPGSILIVVTVSSMEVNPTALYMKLLAISDFLSLVLGVQMFKMPNVGNFTIDDLRPMWLCRLFQAFSNWNVAMMCLERFVSVQFPMKKNRIYTMRNTRKTGVAAFLLSATPFVWSCLHYAVYDYTGHMALHLNIVHNLIYSLIPGTFIVIFSTLTAIQLKKGVIKRRSMMESTAPKSSSKLEAVLTRMMFVISICFVVINSPWGAIHVFDNLRMLFCPFTEAVYSFFYYGCLSFTFVNHAINFYVYYAFAKGFRNRFWHIIRCRQNFQEKHSASQSESQ</sequence>
<evidence type="ECO:0000256" key="3">
    <source>
        <dbReference type="ARBA" id="ARBA00022989"/>
    </source>
</evidence>